<keyword evidence="5" id="KW-0694">RNA-binding</keyword>
<keyword evidence="1" id="KW-1277">Toxin-antitoxin system</keyword>
<reference evidence="7 8" key="1">
    <citation type="journal article" date="2020" name="Biotechnol. Biofuels">
        <title>New insights from the biogas microbiome by comprehensive genome-resolved metagenomics of nearly 1600 species originating from multiple anaerobic digesters.</title>
        <authorList>
            <person name="Campanaro S."/>
            <person name="Treu L."/>
            <person name="Rodriguez-R L.M."/>
            <person name="Kovalovszki A."/>
            <person name="Ziels R.M."/>
            <person name="Maus I."/>
            <person name="Zhu X."/>
            <person name="Kougias P.G."/>
            <person name="Basile A."/>
            <person name="Luo G."/>
            <person name="Schluter A."/>
            <person name="Konstantinidis K.T."/>
            <person name="Angelidaki I."/>
        </authorList>
    </citation>
    <scope>NUCLEOTIDE SEQUENCE [LARGE SCALE GENOMIC DNA]</scope>
    <source>
        <strain evidence="7">AS27yjCOA_157</strain>
    </source>
</reference>
<organism evidence="7 8">
    <name type="scientific">Methanothrix soehngenii</name>
    <name type="common">Methanosaeta concilii</name>
    <dbReference type="NCBI Taxonomy" id="2223"/>
    <lineage>
        <taxon>Archaea</taxon>
        <taxon>Methanobacteriati</taxon>
        <taxon>Methanobacteriota</taxon>
        <taxon>Stenosarchaea group</taxon>
        <taxon>Methanomicrobia</taxon>
        <taxon>Methanotrichales</taxon>
        <taxon>Methanotrichaceae</taxon>
        <taxon>Methanothrix</taxon>
    </lineage>
</organism>
<evidence type="ECO:0000256" key="1">
    <source>
        <dbReference type="ARBA" id="ARBA00022649"/>
    </source>
</evidence>
<keyword evidence="2" id="KW-0540">Nuclease</keyword>
<keyword evidence="3" id="KW-0255">Endonuclease</keyword>
<comment type="caution">
    <text evidence="7">The sequence shown here is derived from an EMBL/GenBank/DDBJ whole genome shotgun (WGS) entry which is preliminary data.</text>
</comment>
<evidence type="ECO:0000256" key="2">
    <source>
        <dbReference type="ARBA" id="ARBA00022722"/>
    </source>
</evidence>
<dbReference type="GO" id="GO:0016787">
    <property type="term" value="F:hydrolase activity"/>
    <property type="evidence" value="ECO:0007669"/>
    <property type="project" value="UniProtKB-KW"/>
</dbReference>
<proteinExistence type="predicted"/>
<dbReference type="GeneID" id="77386039"/>
<evidence type="ECO:0000313" key="7">
    <source>
        <dbReference type="EMBL" id="NLJ22162.1"/>
    </source>
</evidence>
<evidence type="ECO:0000256" key="4">
    <source>
        <dbReference type="ARBA" id="ARBA00022801"/>
    </source>
</evidence>
<dbReference type="GO" id="GO:0003729">
    <property type="term" value="F:mRNA binding"/>
    <property type="evidence" value="ECO:0007669"/>
    <property type="project" value="InterPro"/>
</dbReference>
<protein>
    <submittedName>
        <fullName evidence="7">Type II toxin-antitoxin system HicA family toxin</fullName>
    </submittedName>
</protein>
<evidence type="ECO:0000313" key="8">
    <source>
        <dbReference type="Proteomes" id="UP000544742"/>
    </source>
</evidence>
<dbReference type="Pfam" id="PF07927">
    <property type="entry name" value="HicA_toxin"/>
    <property type="match status" value="1"/>
</dbReference>
<accession>A0A7K4AGT7</accession>
<name>A0A7K4AGT7_METSH</name>
<dbReference type="InterPro" id="IPR012933">
    <property type="entry name" value="HicA_mRNA_interferase"/>
</dbReference>
<dbReference type="InterPro" id="IPR038570">
    <property type="entry name" value="HicA_sf"/>
</dbReference>
<evidence type="ECO:0000256" key="5">
    <source>
        <dbReference type="ARBA" id="ARBA00022884"/>
    </source>
</evidence>
<dbReference type="Gene3D" id="3.30.920.30">
    <property type="entry name" value="Hypothetical protein"/>
    <property type="match status" value="1"/>
</dbReference>
<dbReference type="Proteomes" id="UP000544742">
    <property type="component" value="Unassembled WGS sequence"/>
</dbReference>
<evidence type="ECO:0000256" key="3">
    <source>
        <dbReference type="ARBA" id="ARBA00022759"/>
    </source>
</evidence>
<sequence length="40" mass="4474">MAGWTINHIEGSHYIFIKEGSDIHLSMPVHRDRDLGVGPS</sequence>
<dbReference type="AlphaFoldDB" id="A0A7K4AGT7"/>
<keyword evidence="6" id="KW-0346">Stress response</keyword>
<dbReference type="EMBL" id="JAAYUN010000059">
    <property type="protein sequence ID" value="NLJ22162.1"/>
    <property type="molecule type" value="Genomic_DNA"/>
</dbReference>
<keyword evidence="4" id="KW-0378">Hydrolase</keyword>
<gene>
    <name evidence="7" type="ORF">GX426_03520</name>
</gene>
<dbReference type="GO" id="GO:0004519">
    <property type="term" value="F:endonuclease activity"/>
    <property type="evidence" value="ECO:0007669"/>
    <property type="project" value="UniProtKB-KW"/>
</dbReference>
<dbReference type="SUPFAM" id="SSF54786">
    <property type="entry name" value="YcfA/nrd intein domain"/>
    <property type="match status" value="1"/>
</dbReference>
<evidence type="ECO:0000256" key="6">
    <source>
        <dbReference type="ARBA" id="ARBA00023016"/>
    </source>
</evidence>
<dbReference type="RefSeq" id="WP_157863987.1">
    <property type="nucleotide sequence ID" value="NZ_CAJYDL010000001.1"/>
</dbReference>